<keyword evidence="1" id="KW-1185">Reference proteome</keyword>
<proteinExistence type="predicted"/>
<evidence type="ECO:0000313" key="2">
    <source>
        <dbReference type="RefSeq" id="XP_075109241.1"/>
    </source>
</evidence>
<protein>
    <submittedName>
        <fullName evidence="2">Uncharacterized protein LOC107805304</fullName>
    </submittedName>
</protein>
<evidence type="ECO:0000313" key="1">
    <source>
        <dbReference type="Proteomes" id="UP000790787"/>
    </source>
</evidence>
<sequence length="286" mass="33291">MKSIGFTSWNKKNIFDMHIGGPSYIHNQSRKNVDDLLRQKQSIQSAFAKQSDQQKLEYQTHLEVAAVDVIRYLLTQGLSFRGHREDESFINRGNFIELVKWYTERCKDVGDALKRSPKNNQLSSPYIQKDIIIACKWEQLNVLLVEDLNDNYFSILVDESRDVSCKEQIAIVLRYFDRRGRCDKVQELLLLVSDILNMVGASFKLRDELRESQEEEIEEVLRKDELETCRGLNQELGLTRAGDIQWGSHYKSFNNFILMFGPIIDVLDALTVNAHFEKKCNAKEYL</sequence>
<organism evidence="1 2">
    <name type="scientific">Nicotiana tabacum</name>
    <name type="common">Common tobacco</name>
    <dbReference type="NCBI Taxonomy" id="4097"/>
    <lineage>
        <taxon>Eukaryota</taxon>
        <taxon>Viridiplantae</taxon>
        <taxon>Streptophyta</taxon>
        <taxon>Embryophyta</taxon>
        <taxon>Tracheophyta</taxon>
        <taxon>Spermatophyta</taxon>
        <taxon>Magnoliopsida</taxon>
        <taxon>eudicotyledons</taxon>
        <taxon>Gunneridae</taxon>
        <taxon>Pentapetalae</taxon>
        <taxon>asterids</taxon>
        <taxon>lamiids</taxon>
        <taxon>Solanales</taxon>
        <taxon>Solanaceae</taxon>
        <taxon>Nicotianoideae</taxon>
        <taxon>Nicotianeae</taxon>
        <taxon>Nicotiana</taxon>
    </lineage>
</organism>
<gene>
    <name evidence="2" type="primary">LOC107805304</name>
</gene>
<name>A0AC58UIC8_TOBAC</name>
<accession>A0AC58UIC8</accession>
<dbReference type="Proteomes" id="UP000790787">
    <property type="component" value="Chromosome 5"/>
</dbReference>
<reference evidence="1" key="1">
    <citation type="journal article" date="2014" name="Nat. Commun.">
        <title>The tobacco genome sequence and its comparison with those of tomato and potato.</title>
        <authorList>
            <person name="Sierro N."/>
            <person name="Battey J.N."/>
            <person name="Ouadi S."/>
            <person name="Bakaher N."/>
            <person name="Bovet L."/>
            <person name="Willig A."/>
            <person name="Goepfert S."/>
            <person name="Peitsch M.C."/>
            <person name="Ivanov N.V."/>
        </authorList>
    </citation>
    <scope>NUCLEOTIDE SEQUENCE [LARGE SCALE GENOMIC DNA]</scope>
</reference>
<dbReference type="RefSeq" id="XP_075109241.1">
    <property type="nucleotide sequence ID" value="XM_075253140.1"/>
</dbReference>
<reference evidence="2" key="2">
    <citation type="submission" date="2025-08" db="UniProtKB">
        <authorList>
            <consortium name="RefSeq"/>
        </authorList>
    </citation>
    <scope>IDENTIFICATION</scope>
    <source>
        <tissue evidence="2">Leaf</tissue>
    </source>
</reference>